<dbReference type="Proteomes" id="UP001151760">
    <property type="component" value="Unassembled WGS sequence"/>
</dbReference>
<organism evidence="1 2">
    <name type="scientific">Tanacetum coccineum</name>
    <dbReference type="NCBI Taxonomy" id="301880"/>
    <lineage>
        <taxon>Eukaryota</taxon>
        <taxon>Viridiplantae</taxon>
        <taxon>Streptophyta</taxon>
        <taxon>Embryophyta</taxon>
        <taxon>Tracheophyta</taxon>
        <taxon>Spermatophyta</taxon>
        <taxon>Magnoliopsida</taxon>
        <taxon>eudicotyledons</taxon>
        <taxon>Gunneridae</taxon>
        <taxon>Pentapetalae</taxon>
        <taxon>asterids</taxon>
        <taxon>campanulids</taxon>
        <taxon>Asterales</taxon>
        <taxon>Asteraceae</taxon>
        <taxon>Asteroideae</taxon>
        <taxon>Anthemideae</taxon>
        <taxon>Anthemidinae</taxon>
        <taxon>Tanacetum</taxon>
    </lineage>
</organism>
<reference evidence="1" key="2">
    <citation type="submission" date="2022-01" db="EMBL/GenBank/DDBJ databases">
        <authorList>
            <person name="Yamashiro T."/>
            <person name="Shiraishi A."/>
            <person name="Satake H."/>
            <person name="Nakayama K."/>
        </authorList>
    </citation>
    <scope>NUCLEOTIDE SEQUENCE</scope>
</reference>
<keyword evidence="2" id="KW-1185">Reference proteome</keyword>
<protein>
    <submittedName>
        <fullName evidence="1">Uncharacterized protein</fullName>
    </submittedName>
</protein>
<evidence type="ECO:0000313" key="2">
    <source>
        <dbReference type="Proteomes" id="UP001151760"/>
    </source>
</evidence>
<accession>A0ABQ4XQB8</accession>
<name>A0ABQ4XQB8_9ASTR</name>
<comment type="caution">
    <text evidence="1">The sequence shown here is derived from an EMBL/GenBank/DDBJ whole genome shotgun (WGS) entry which is preliminary data.</text>
</comment>
<proteinExistence type="predicted"/>
<evidence type="ECO:0000313" key="1">
    <source>
        <dbReference type="EMBL" id="GJS67251.1"/>
    </source>
</evidence>
<sequence length="162" mass="18733">MSRTNSQAEIVSEEQLVPRANRLVIKKNNQRVASDSHITDTMLRFVVEILRHHKLYKPVSLTTTVPIIYLHQFWTTINHNKNNHAFTFELDNDTFTLTPGLLRTILQMPPPDPNKAYIKPPLEIKIPEFIKILGYDEDLKTKMTAISKNGHNKTSSTMKSYF</sequence>
<gene>
    <name evidence="1" type="ORF">Tco_0681815</name>
</gene>
<reference evidence="1" key="1">
    <citation type="journal article" date="2022" name="Int. J. Mol. Sci.">
        <title>Draft Genome of Tanacetum Coccineum: Genomic Comparison of Closely Related Tanacetum-Family Plants.</title>
        <authorList>
            <person name="Yamashiro T."/>
            <person name="Shiraishi A."/>
            <person name="Nakayama K."/>
            <person name="Satake H."/>
        </authorList>
    </citation>
    <scope>NUCLEOTIDE SEQUENCE</scope>
</reference>
<dbReference type="EMBL" id="BQNB010009705">
    <property type="protein sequence ID" value="GJS67251.1"/>
    <property type="molecule type" value="Genomic_DNA"/>
</dbReference>